<dbReference type="AlphaFoldDB" id="A0AAX6SVK8"/>
<dbReference type="GeneID" id="110348943"/>
<protein>
    <submittedName>
        <fullName evidence="3 4">Uncharacterized protein LOC110348943</fullName>
    </submittedName>
</protein>
<proteinExistence type="predicted"/>
<evidence type="ECO:0000256" key="1">
    <source>
        <dbReference type="SAM" id="MobiDB-lite"/>
    </source>
</evidence>
<sequence length="316" mass="33482">MPGPGAQPSRSGVLPAWRAQHWPGSHRPNKRPKCGVPWGTRGSPVCNSSILTCRWGHVRCVGAQRPGWGPRGEGQFWAPWGAATDAAAARQLSPELRALATTVAPQMQTPPSTCSGWALTSCPQSPDGSWTPTPQWPMLAVRPRVTRQTNRTSLGTPTSFGQHWTWDLRHTGALGPEPSCPQSQAPRVPAAHTGETARPLASLSEGQCGVCGLAGPWEVTPLLSCVLREKGPGLLRSGGHLRPLQSPGQSGRLSPPPHRWPSSSAPQGEAKRPQGTPDPQTGSPRGLPGPRMPWSSAEPSPPPPQKDLGRSLAPPC</sequence>
<evidence type="ECO:0000313" key="4">
    <source>
        <dbReference type="RefSeq" id="XP_021113351.1"/>
    </source>
</evidence>
<feature type="region of interest" description="Disordered" evidence="1">
    <location>
        <begin position="236"/>
        <end position="316"/>
    </location>
</feature>
<accession>A0AAX6SVK8</accession>
<organism evidence="2 4">
    <name type="scientific">Heterocephalus glaber</name>
    <name type="common">Naked mole rat</name>
    <dbReference type="NCBI Taxonomy" id="10181"/>
    <lineage>
        <taxon>Eukaryota</taxon>
        <taxon>Metazoa</taxon>
        <taxon>Chordata</taxon>
        <taxon>Craniata</taxon>
        <taxon>Vertebrata</taxon>
        <taxon>Euteleostomi</taxon>
        <taxon>Mammalia</taxon>
        <taxon>Eutheria</taxon>
        <taxon>Euarchontoglires</taxon>
        <taxon>Glires</taxon>
        <taxon>Rodentia</taxon>
        <taxon>Hystricomorpha</taxon>
        <taxon>Bathyergidae</taxon>
        <taxon>Heterocephalus</taxon>
    </lineage>
</organism>
<evidence type="ECO:0000313" key="2">
    <source>
        <dbReference type="Proteomes" id="UP000694906"/>
    </source>
</evidence>
<dbReference type="RefSeq" id="XP_021113350.1">
    <property type="nucleotide sequence ID" value="XM_021257691.1"/>
</dbReference>
<feature type="region of interest" description="Disordered" evidence="1">
    <location>
        <begin position="170"/>
        <end position="195"/>
    </location>
</feature>
<reference evidence="3 4" key="1">
    <citation type="submission" date="2025-04" db="UniProtKB">
        <authorList>
            <consortium name="RefSeq"/>
        </authorList>
    </citation>
    <scope>IDENTIFICATION</scope>
</reference>
<dbReference type="Proteomes" id="UP000694906">
    <property type="component" value="Unplaced"/>
</dbReference>
<dbReference type="RefSeq" id="XP_021113351.1">
    <property type="nucleotide sequence ID" value="XM_021257692.1"/>
</dbReference>
<keyword evidence="2" id="KW-1185">Reference proteome</keyword>
<name>A0AAX6SVK8_HETGA</name>
<gene>
    <name evidence="3 4" type="primary">LOC110348943</name>
</gene>
<evidence type="ECO:0000313" key="3">
    <source>
        <dbReference type="RefSeq" id="XP_021113350.1"/>
    </source>
</evidence>